<dbReference type="InterPro" id="IPR003593">
    <property type="entry name" value="AAA+_ATPase"/>
</dbReference>
<dbReference type="InterPro" id="IPR027417">
    <property type="entry name" value="P-loop_NTPase"/>
</dbReference>
<comment type="similarity">
    <text evidence="2">Belongs to the AAA ATPase family. BCS1 subfamily.</text>
</comment>
<evidence type="ECO:0000313" key="14">
    <source>
        <dbReference type="Proteomes" id="UP000515153"/>
    </source>
</evidence>
<evidence type="ECO:0000256" key="1">
    <source>
        <dbReference type="ARBA" id="ARBA00004434"/>
    </source>
</evidence>
<dbReference type="SUPFAM" id="SSF52540">
    <property type="entry name" value="P-loop containing nucleoside triphosphate hydrolases"/>
    <property type="match status" value="1"/>
</dbReference>
<keyword evidence="4" id="KW-0547">Nucleotide-binding</keyword>
<dbReference type="Pfam" id="PF08740">
    <property type="entry name" value="BCS1_N"/>
    <property type="match status" value="1"/>
</dbReference>
<dbReference type="InterPro" id="IPR014851">
    <property type="entry name" value="BCS1_N"/>
</dbReference>
<evidence type="ECO:0000256" key="4">
    <source>
        <dbReference type="ARBA" id="ARBA00022741"/>
    </source>
</evidence>
<dbReference type="GO" id="GO:0016887">
    <property type="term" value="F:ATP hydrolysis activity"/>
    <property type="evidence" value="ECO:0007669"/>
    <property type="project" value="InterPro"/>
</dbReference>
<protein>
    <recommendedName>
        <fullName evidence="16">Mitochondrial chaperone BCS1</fullName>
    </recommendedName>
</protein>
<evidence type="ECO:0008006" key="16">
    <source>
        <dbReference type="Google" id="ProtNLM"/>
    </source>
</evidence>
<dbReference type="SMART" id="SM01024">
    <property type="entry name" value="BCS1_N"/>
    <property type="match status" value="1"/>
</dbReference>
<keyword evidence="7" id="KW-0067">ATP-binding</keyword>
<keyword evidence="10" id="KW-0472">Membrane</keyword>
<evidence type="ECO:0000256" key="2">
    <source>
        <dbReference type="ARBA" id="ARBA00007448"/>
    </source>
</evidence>
<dbReference type="OrthoDB" id="10251412at2759"/>
<feature type="domain" description="BCS1 N-terminal" evidence="13">
    <location>
        <begin position="55"/>
        <end position="240"/>
    </location>
</feature>
<dbReference type="CDD" id="cd19510">
    <property type="entry name" value="RecA-like_BCS1"/>
    <property type="match status" value="1"/>
</dbReference>
<reference evidence="15" key="3">
    <citation type="submission" date="2025-08" db="UniProtKB">
        <authorList>
            <consortium name="RefSeq"/>
        </authorList>
    </citation>
    <scope>IDENTIFICATION</scope>
    <source>
        <strain evidence="15">NI907</strain>
    </source>
</reference>
<proteinExistence type="inferred from homology"/>
<evidence type="ECO:0000313" key="15">
    <source>
        <dbReference type="RefSeq" id="XP_030985160.1"/>
    </source>
</evidence>
<dbReference type="GO" id="GO:0005743">
    <property type="term" value="C:mitochondrial inner membrane"/>
    <property type="evidence" value="ECO:0007669"/>
    <property type="project" value="UniProtKB-SubCell"/>
</dbReference>
<keyword evidence="8" id="KW-1133">Transmembrane helix</keyword>
<dbReference type="Pfam" id="PF00004">
    <property type="entry name" value="AAA"/>
    <property type="match status" value="1"/>
</dbReference>
<evidence type="ECO:0000256" key="5">
    <source>
        <dbReference type="ARBA" id="ARBA00022792"/>
    </source>
</evidence>
<keyword evidence="5" id="KW-0999">Mitochondrion inner membrane</keyword>
<comment type="catalytic activity">
    <reaction evidence="11">
        <text>ATP + H2O = ADP + phosphate + H(+)</text>
        <dbReference type="Rhea" id="RHEA:13065"/>
        <dbReference type="ChEBI" id="CHEBI:15377"/>
        <dbReference type="ChEBI" id="CHEBI:15378"/>
        <dbReference type="ChEBI" id="CHEBI:30616"/>
        <dbReference type="ChEBI" id="CHEBI:43474"/>
        <dbReference type="ChEBI" id="CHEBI:456216"/>
    </reaction>
    <physiologicalReaction direction="left-to-right" evidence="11">
        <dbReference type="Rhea" id="RHEA:13066"/>
    </physiologicalReaction>
</comment>
<gene>
    <name evidence="15" type="ORF">PgNI_05018</name>
</gene>
<dbReference type="InterPro" id="IPR003959">
    <property type="entry name" value="ATPase_AAA_core"/>
</dbReference>
<evidence type="ECO:0000256" key="9">
    <source>
        <dbReference type="ARBA" id="ARBA00023128"/>
    </source>
</evidence>
<evidence type="ECO:0000259" key="13">
    <source>
        <dbReference type="SMART" id="SM01024"/>
    </source>
</evidence>
<dbReference type="Pfam" id="PF25426">
    <property type="entry name" value="AAA_lid_BCS1"/>
    <property type="match status" value="1"/>
</dbReference>
<feature type="domain" description="AAA+ ATPase" evidence="12">
    <location>
        <begin position="271"/>
        <end position="403"/>
    </location>
</feature>
<evidence type="ECO:0000256" key="10">
    <source>
        <dbReference type="ARBA" id="ARBA00023136"/>
    </source>
</evidence>
<evidence type="ECO:0000256" key="3">
    <source>
        <dbReference type="ARBA" id="ARBA00022692"/>
    </source>
</evidence>
<dbReference type="Proteomes" id="UP000515153">
    <property type="component" value="Unplaced"/>
</dbReference>
<dbReference type="InterPro" id="IPR050747">
    <property type="entry name" value="Mitochondrial_chaperone_BCS1"/>
</dbReference>
<keyword evidence="6" id="KW-0378">Hydrolase</keyword>
<keyword evidence="9" id="KW-0496">Mitochondrion</keyword>
<reference evidence="15" key="2">
    <citation type="submission" date="2019-10" db="EMBL/GenBank/DDBJ databases">
        <authorList>
            <consortium name="NCBI Genome Project"/>
        </authorList>
    </citation>
    <scope>NUCLEOTIDE SEQUENCE</scope>
    <source>
        <strain evidence="15">NI907</strain>
    </source>
</reference>
<name>A0A6P8BDB0_PYRGI</name>
<dbReference type="GO" id="GO:0005524">
    <property type="term" value="F:ATP binding"/>
    <property type="evidence" value="ECO:0007669"/>
    <property type="project" value="UniProtKB-KW"/>
</dbReference>
<dbReference type="SMART" id="SM00382">
    <property type="entry name" value="AAA"/>
    <property type="match status" value="1"/>
</dbReference>
<evidence type="ECO:0000256" key="8">
    <source>
        <dbReference type="ARBA" id="ARBA00022989"/>
    </source>
</evidence>
<dbReference type="KEGG" id="pgri:PgNI_05018"/>
<keyword evidence="14" id="KW-1185">Reference proteome</keyword>
<evidence type="ECO:0000259" key="12">
    <source>
        <dbReference type="SMART" id="SM00382"/>
    </source>
</evidence>
<dbReference type="AlphaFoldDB" id="A0A6P8BDB0"/>
<evidence type="ECO:0000256" key="11">
    <source>
        <dbReference type="ARBA" id="ARBA00048778"/>
    </source>
</evidence>
<dbReference type="RefSeq" id="XP_030985160.1">
    <property type="nucleotide sequence ID" value="XM_031125059.1"/>
</dbReference>
<dbReference type="GeneID" id="41959968"/>
<dbReference type="Gene3D" id="3.40.50.300">
    <property type="entry name" value="P-loop containing nucleotide triphosphate hydrolases"/>
    <property type="match status" value="1"/>
</dbReference>
<sequence>MSGLAMQSTQFGMGAGAGSGAGAGPGLAPVTSGAPGLGIEALYNNPMFAGGLGLASLGAAAAVARRGVIRGAQLLRKNLLVNVEISRRDPSYPWVLAWLSQPRPAHGFLISKLTRIRDLSVATATESSRTDPLGASDDATRASFFLQPGYGRHIIRHSDGTYIAVNREKQSTANHQTGEPHETVTLTTLWSHRHVFEHVFSEAHALAKSAQAGKTPVYSIQGMSWAQLGLPRRKRPLASVVFDKGLKEAIVADVQDFLSRHQWYADRGIPYRRTYLLHGPPGSGKSSFIHALAGELDYNLAIVNLVERGLTDDKLANMLMRLPPRSILLLEDVDVAFGNRQEMSPDGYSGATVTYSGLLNVLDGMAAGEDRIAFLTTNHVERLDPALIRPGRVDVKVRVGEATPEQAAELWSRFYGDVDTSGSGRERFIAKLYKLGFFDEPAEGRTTLRISAAAIQGLFLTNKEDMEGAISNMEAHLIPGHSHHGSEPHKGTAQ</sequence>
<reference evidence="15" key="1">
    <citation type="journal article" date="2019" name="Mol. Biol. Evol.">
        <title>Blast fungal genomes show frequent chromosomal changes, gene gains and losses, and effector gene turnover.</title>
        <authorList>
            <person name="Gomez Luciano L.B."/>
            <person name="Jason Tsai I."/>
            <person name="Chuma I."/>
            <person name="Tosa Y."/>
            <person name="Chen Y.H."/>
            <person name="Li J.Y."/>
            <person name="Li M.Y."/>
            <person name="Jade Lu M.Y."/>
            <person name="Nakayashiki H."/>
            <person name="Li W.H."/>
        </authorList>
    </citation>
    <scope>NUCLEOTIDE SEQUENCE</scope>
    <source>
        <strain evidence="15">NI907</strain>
    </source>
</reference>
<dbReference type="InterPro" id="IPR057495">
    <property type="entry name" value="AAA_lid_BCS1"/>
</dbReference>
<evidence type="ECO:0000256" key="7">
    <source>
        <dbReference type="ARBA" id="ARBA00022840"/>
    </source>
</evidence>
<evidence type="ECO:0000256" key="6">
    <source>
        <dbReference type="ARBA" id="ARBA00022801"/>
    </source>
</evidence>
<comment type="subcellular location">
    <subcellularLocation>
        <location evidence="1">Mitochondrion inner membrane</location>
        <topology evidence="1">Single-pass membrane protein</topology>
    </subcellularLocation>
</comment>
<dbReference type="PANTHER" id="PTHR23070">
    <property type="entry name" value="BCS1 AAA-TYPE ATPASE"/>
    <property type="match status" value="1"/>
</dbReference>
<accession>A0A6P8BDB0</accession>
<organism evidence="14 15">
    <name type="scientific">Pyricularia grisea</name>
    <name type="common">Crabgrass-specific blast fungus</name>
    <name type="synonym">Magnaporthe grisea</name>
    <dbReference type="NCBI Taxonomy" id="148305"/>
    <lineage>
        <taxon>Eukaryota</taxon>
        <taxon>Fungi</taxon>
        <taxon>Dikarya</taxon>
        <taxon>Ascomycota</taxon>
        <taxon>Pezizomycotina</taxon>
        <taxon>Sordariomycetes</taxon>
        <taxon>Sordariomycetidae</taxon>
        <taxon>Magnaporthales</taxon>
        <taxon>Pyriculariaceae</taxon>
        <taxon>Pyricularia</taxon>
    </lineage>
</organism>
<keyword evidence="3" id="KW-0812">Transmembrane</keyword>